<organism evidence="1 2">
    <name type="scientific">Occultella gossypii</name>
    <dbReference type="NCBI Taxonomy" id="2800820"/>
    <lineage>
        <taxon>Bacteria</taxon>
        <taxon>Bacillati</taxon>
        <taxon>Actinomycetota</taxon>
        <taxon>Actinomycetes</taxon>
        <taxon>Micrococcales</taxon>
        <taxon>Ruaniaceae</taxon>
        <taxon>Occultella</taxon>
    </lineage>
</organism>
<evidence type="ECO:0000313" key="2">
    <source>
        <dbReference type="Proteomes" id="UP000826651"/>
    </source>
</evidence>
<dbReference type="EMBL" id="JAGSHT010000013">
    <property type="protein sequence ID" value="MBZ2197274.1"/>
    <property type="molecule type" value="Genomic_DNA"/>
</dbReference>
<evidence type="ECO:0000313" key="1">
    <source>
        <dbReference type="EMBL" id="MBZ2197274.1"/>
    </source>
</evidence>
<comment type="caution">
    <text evidence="1">The sequence shown here is derived from an EMBL/GenBank/DDBJ whole genome shotgun (WGS) entry which is preliminary data.</text>
</comment>
<sequence length="91" mass="9873">MSEPQSTSTALEFYESVTGEERGLVNRAFGNPLAHMAKADPETWVEALVFLDLHRQREPDPKARASALTVGELQSWFAEKPAEGGDAAGEA</sequence>
<gene>
    <name evidence="1" type="ORF">KCQ71_14000</name>
</gene>
<keyword evidence="2" id="KW-1185">Reference proteome</keyword>
<name>A0ABS7SC53_9MICO</name>
<reference evidence="1 2" key="1">
    <citation type="submission" date="2021-04" db="EMBL/GenBank/DDBJ databases">
        <title>Ruania sp. nov., isolated from sandy soil of mangrove forest.</title>
        <authorList>
            <person name="Ge X."/>
            <person name="Huang R."/>
            <person name="Liu W."/>
        </authorList>
    </citation>
    <scope>NUCLEOTIDE SEQUENCE [LARGE SCALE GENOMIC DNA]</scope>
    <source>
        <strain evidence="1 2">N2-46</strain>
    </source>
</reference>
<accession>A0ABS7SC53</accession>
<proteinExistence type="predicted"/>
<dbReference type="RefSeq" id="WP_223406917.1">
    <property type="nucleotide sequence ID" value="NZ_JAGSHT010000013.1"/>
</dbReference>
<protein>
    <submittedName>
        <fullName evidence="1">Uncharacterized protein</fullName>
    </submittedName>
</protein>
<dbReference type="Proteomes" id="UP000826651">
    <property type="component" value="Unassembled WGS sequence"/>
</dbReference>